<sequence>MGDLPDAKTSLSMHNFCHALSNGLFICTWYKIGYHKSYTNQFTSHQISEWCSPRHSHVTHNGQSIEKQITHRAKSLAEHKSHACQTSRLRIKSRPVPKQLAKNHIIDWSNLPTVGIALSNLLSATSLGVISRWAT</sequence>
<dbReference type="HOGENOM" id="CLU_1889516_0_0_1"/>
<name>A0A061FWR0_THECC</name>
<proteinExistence type="predicted"/>
<organism evidence="1 2">
    <name type="scientific">Theobroma cacao</name>
    <name type="common">Cacao</name>
    <name type="synonym">Cocoa</name>
    <dbReference type="NCBI Taxonomy" id="3641"/>
    <lineage>
        <taxon>Eukaryota</taxon>
        <taxon>Viridiplantae</taxon>
        <taxon>Streptophyta</taxon>
        <taxon>Embryophyta</taxon>
        <taxon>Tracheophyta</taxon>
        <taxon>Spermatophyta</taxon>
        <taxon>Magnoliopsida</taxon>
        <taxon>eudicotyledons</taxon>
        <taxon>Gunneridae</taxon>
        <taxon>Pentapetalae</taxon>
        <taxon>rosids</taxon>
        <taxon>malvids</taxon>
        <taxon>Malvales</taxon>
        <taxon>Malvaceae</taxon>
        <taxon>Byttnerioideae</taxon>
        <taxon>Theobroma</taxon>
    </lineage>
</organism>
<dbReference type="InParanoid" id="A0A061FWR0"/>
<evidence type="ECO:0000313" key="1">
    <source>
        <dbReference type="EMBL" id="EOY19219.1"/>
    </source>
</evidence>
<dbReference type="AlphaFoldDB" id="A0A061FWR0"/>
<dbReference type="EMBL" id="CM001888">
    <property type="protein sequence ID" value="EOY19219.1"/>
    <property type="molecule type" value="Genomic_DNA"/>
</dbReference>
<evidence type="ECO:0000313" key="2">
    <source>
        <dbReference type="Proteomes" id="UP000026915"/>
    </source>
</evidence>
<accession>A0A061FWR0</accession>
<gene>
    <name evidence="1" type="ORF">TCM_044177</name>
</gene>
<dbReference type="Proteomes" id="UP000026915">
    <property type="component" value="Chromosome 10"/>
</dbReference>
<dbReference type="Gramene" id="EOY19219">
    <property type="protein sequence ID" value="EOY19219"/>
    <property type="gene ID" value="TCM_044177"/>
</dbReference>
<protein>
    <submittedName>
        <fullName evidence="1">Uncharacterized protein</fullName>
    </submittedName>
</protein>
<reference evidence="1 2" key="1">
    <citation type="journal article" date="2013" name="Genome Biol.">
        <title>The genome sequence of the most widely cultivated cacao type and its use to identify candidate genes regulating pod color.</title>
        <authorList>
            <person name="Motamayor J.C."/>
            <person name="Mockaitis K."/>
            <person name="Schmutz J."/>
            <person name="Haiminen N."/>
            <person name="Iii D.L."/>
            <person name="Cornejo O."/>
            <person name="Findley S.D."/>
            <person name="Zheng P."/>
            <person name="Utro F."/>
            <person name="Royaert S."/>
            <person name="Saski C."/>
            <person name="Jenkins J."/>
            <person name="Podicheti R."/>
            <person name="Zhao M."/>
            <person name="Scheffler B.E."/>
            <person name="Stack J.C."/>
            <person name="Feltus F.A."/>
            <person name="Mustiga G.M."/>
            <person name="Amores F."/>
            <person name="Phillips W."/>
            <person name="Marelli J.P."/>
            <person name="May G.D."/>
            <person name="Shapiro H."/>
            <person name="Ma J."/>
            <person name="Bustamante C.D."/>
            <person name="Schnell R.J."/>
            <person name="Main D."/>
            <person name="Gilbert D."/>
            <person name="Parida L."/>
            <person name="Kuhn D.N."/>
        </authorList>
    </citation>
    <scope>NUCLEOTIDE SEQUENCE [LARGE SCALE GENOMIC DNA]</scope>
    <source>
        <strain evidence="2">cv. Matina 1-6</strain>
    </source>
</reference>
<keyword evidence="2" id="KW-1185">Reference proteome</keyword>